<dbReference type="GO" id="GO:0032993">
    <property type="term" value="C:protein-DNA complex"/>
    <property type="evidence" value="ECO:0007669"/>
    <property type="project" value="TreeGrafter"/>
</dbReference>
<evidence type="ECO:0000256" key="2">
    <source>
        <dbReference type="ARBA" id="ARBA00023012"/>
    </source>
</evidence>
<evidence type="ECO:0000259" key="8">
    <source>
        <dbReference type="PROSITE" id="PS50110"/>
    </source>
</evidence>
<dbReference type="Gene3D" id="6.10.250.690">
    <property type="match status" value="1"/>
</dbReference>
<sequence>MTPLQSRILFVDDDMALAQATAEFLRERGFAVAHAATAAQARQMVANETFDVFLLDIVMPGVSGKVLCREIAATQRAGIIMVSSLESDAERIALLEMGADDYIVKPFNPLELLARIRAFLRRRAGDGPPARATRLGPWSIGEGGRLLKHEDGRVVTLTPSEAQVLRHFLANPGLVCSREEILAISRLRQHAGLNDRSVDNLMKRLRRKIEPDPAHPTYLQTVWGRGYVFVEG</sequence>
<dbReference type="Gene3D" id="3.40.50.2300">
    <property type="match status" value="1"/>
</dbReference>
<keyword evidence="1 6" id="KW-0597">Phosphoprotein</keyword>
<evidence type="ECO:0000256" key="7">
    <source>
        <dbReference type="PROSITE-ProRule" id="PRU01091"/>
    </source>
</evidence>
<dbReference type="Pfam" id="PF00486">
    <property type="entry name" value="Trans_reg_C"/>
    <property type="match status" value="1"/>
</dbReference>
<feature type="domain" description="OmpR/PhoB-type" evidence="9">
    <location>
        <begin position="130"/>
        <end position="231"/>
    </location>
</feature>
<dbReference type="InterPro" id="IPR039420">
    <property type="entry name" value="WalR-like"/>
</dbReference>
<keyword evidence="2" id="KW-0902">Two-component regulatory system</keyword>
<dbReference type="Pfam" id="PF00072">
    <property type="entry name" value="Response_reg"/>
    <property type="match status" value="1"/>
</dbReference>
<dbReference type="CDD" id="cd00383">
    <property type="entry name" value="trans_reg_C"/>
    <property type="match status" value="1"/>
</dbReference>
<feature type="domain" description="Response regulatory" evidence="8">
    <location>
        <begin position="7"/>
        <end position="120"/>
    </location>
</feature>
<evidence type="ECO:0000256" key="4">
    <source>
        <dbReference type="ARBA" id="ARBA00023125"/>
    </source>
</evidence>
<dbReference type="PANTHER" id="PTHR48111:SF4">
    <property type="entry name" value="DNA-BINDING DUAL TRANSCRIPTIONAL REGULATOR OMPR"/>
    <property type="match status" value="1"/>
</dbReference>
<dbReference type="SUPFAM" id="SSF46894">
    <property type="entry name" value="C-terminal effector domain of the bipartite response regulators"/>
    <property type="match status" value="1"/>
</dbReference>
<feature type="modified residue" description="4-aspartylphosphate" evidence="6">
    <location>
        <position position="56"/>
    </location>
</feature>
<evidence type="ECO:0000256" key="1">
    <source>
        <dbReference type="ARBA" id="ARBA00022553"/>
    </source>
</evidence>
<evidence type="ECO:0000256" key="6">
    <source>
        <dbReference type="PROSITE-ProRule" id="PRU00169"/>
    </source>
</evidence>
<dbReference type="SUPFAM" id="SSF52172">
    <property type="entry name" value="CheY-like"/>
    <property type="match status" value="1"/>
</dbReference>
<dbReference type="InterPro" id="IPR001789">
    <property type="entry name" value="Sig_transdc_resp-reg_receiver"/>
</dbReference>
<organism evidence="10 11">
    <name type="scientific">Acuticoccus mangrovi</name>
    <dbReference type="NCBI Taxonomy" id="2796142"/>
    <lineage>
        <taxon>Bacteria</taxon>
        <taxon>Pseudomonadati</taxon>
        <taxon>Pseudomonadota</taxon>
        <taxon>Alphaproteobacteria</taxon>
        <taxon>Hyphomicrobiales</taxon>
        <taxon>Amorphaceae</taxon>
        <taxon>Acuticoccus</taxon>
    </lineage>
</organism>
<dbReference type="RefSeq" id="WP_198881569.1">
    <property type="nucleotide sequence ID" value="NZ_JAEKJA010000006.1"/>
</dbReference>
<dbReference type="AlphaFoldDB" id="A0A934IPH1"/>
<dbReference type="GO" id="GO:0000976">
    <property type="term" value="F:transcription cis-regulatory region binding"/>
    <property type="evidence" value="ECO:0007669"/>
    <property type="project" value="TreeGrafter"/>
</dbReference>
<protein>
    <submittedName>
        <fullName evidence="10">Response regulator</fullName>
    </submittedName>
</protein>
<evidence type="ECO:0000259" key="9">
    <source>
        <dbReference type="PROSITE" id="PS51755"/>
    </source>
</evidence>
<dbReference type="PROSITE" id="PS50110">
    <property type="entry name" value="RESPONSE_REGULATORY"/>
    <property type="match status" value="1"/>
</dbReference>
<dbReference type="InterPro" id="IPR036388">
    <property type="entry name" value="WH-like_DNA-bd_sf"/>
</dbReference>
<evidence type="ECO:0000313" key="10">
    <source>
        <dbReference type="EMBL" id="MBJ3775665.1"/>
    </source>
</evidence>
<evidence type="ECO:0000256" key="3">
    <source>
        <dbReference type="ARBA" id="ARBA00023015"/>
    </source>
</evidence>
<dbReference type="GO" id="GO:0005829">
    <property type="term" value="C:cytosol"/>
    <property type="evidence" value="ECO:0007669"/>
    <property type="project" value="TreeGrafter"/>
</dbReference>
<dbReference type="PANTHER" id="PTHR48111">
    <property type="entry name" value="REGULATOR OF RPOS"/>
    <property type="match status" value="1"/>
</dbReference>
<dbReference type="InterPro" id="IPR001867">
    <property type="entry name" value="OmpR/PhoB-type_DNA-bd"/>
</dbReference>
<proteinExistence type="predicted"/>
<keyword evidence="4 7" id="KW-0238">DNA-binding</keyword>
<dbReference type="SMART" id="SM00448">
    <property type="entry name" value="REC"/>
    <property type="match status" value="1"/>
</dbReference>
<dbReference type="Gene3D" id="1.10.10.10">
    <property type="entry name" value="Winged helix-like DNA-binding domain superfamily/Winged helix DNA-binding domain"/>
    <property type="match status" value="1"/>
</dbReference>
<feature type="DNA-binding region" description="OmpR/PhoB-type" evidence="7">
    <location>
        <begin position="130"/>
        <end position="231"/>
    </location>
</feature>
<dbReference type="GO" id="GO:0006355">
    <property type="term" value="P:regulation of DNA-templated transcription"/>
    <property type="evidence" value="ECO:0007669"/>
    <property type="project" value="InterPro"/>
</dbReference>
<accession>A0A934IPH1</accession>
<dbReference type="InterPro" id="IPR016032">
    <property type="entry name" value="Sig_transdc_resp-reg_C-effctor"/>
</dbReference>
<dbReference type="PROSITE" id="PS51755">
    <property type="entry name" value="OMPR_PHOB"/>
    <property type="match status" value="1"/>
</dbReference>
<gene>
    <name evidence="10" type="ORF">JCR33_08215</name>
</gene>
<reference evidence="10" key="1">
    <citation type="submission" date="2020-12" db="EMBL/GenBank/DDBJ databases">
        <title>Bacterial taxonomy.</title>
        <authorList>
            <person name="Pan X."/>
        </authorList>
    </citation>
    <scope>NUCLEOTIDE SEQUENCE</scope>
    <source>
        <strain evidence="10">B2012</strain>
    </source>
</reference>
<name>A0A934IPH1_9HYPH</name>
<comment type="caution">
    <text evidence="10">The sequence shown here is derived from an EMBL/GenBank/DDBJ whole genome shotgun (WGS) entry which is preliminary data.</text>
</comment>
<evidence type="ECO:0000313" key="11">
    <source>
        <dbReference type="Proteomes" id="UP000609531"/>
    </source>
</evidence>
<dbReference type="InterPro" id="IPR011006">
    <property type="entry name" value="CheY-like_superfamily"/>
</dbReference>
<evidence type="ECO:0000256" key="5">
    <source>
        <dbReference type="ARBA" id="ARBA00023163"/>
    </source>
</evidence>
<dbReference type="EMBL" id="JAEKJA010000006">
    <property type="protein sequence ID" value="MBJ3775665.1"/>
    <property type="molecule type" value="Genomic_DNA"/>
</dbReference>
<dbReference type="SMART" id="SM00862">
    <property type="entry name" value="Trans_reg_C"/>
    <property type="match status" value="1"/>
</dbReference>
<keyword evidence="11" id="KW-1185">Reference proteome</keyword>
<keyword evidence="3" id="KW-0805">Transcription regulation</keyword>
<keyword evidence="5" id="KW-0804">Transcription</keyword>
<dbReference type="Proteomes" id="UP000609531">
    <property type="component" value="Unassembled WGS sequence"/>
</dbReference>
<dbReference type="GO" id="GO:0000156">
    <property type="term" value="F:phosphorelay response regulator activity"/>
    <property type="evidence" value="ECO:0007669"/>
    <property type="project" value="TreeGrafter"/>
</dbReference>